<evidence type="ECO:0000313" key="4">
    <source>
        <dbReference type="EMBL" id="GAA5528165.1"/>
    </source>
</evidence>
<dbReference type="PROSITE" id="PS50125">
    <property type="entry name" value="GUANYLATE_CYCLASE_2"/>
    <property type="match status" value="1"/>
</dbReference>
<dbReference type="EMBL" id="BAABRU010000006">
    <property type="protein sequence ID" value="GAA5528165.1"/>
    <property type="molecule type" value="Genomic_DNA"/>
</dbReference>
<feature type="domain" description="Guanylate cyclase" evidence="3">
    <location>
        <begin position="38"/>
        <end position="166"/>
    </location>
</feature>
<dbReference type="PANTHER" id="PTHR16305:SF28">
    <property type="entry name" value="GUANYLATE CYCLASE DOMAIN-CONTAINING PROTEIN"/>
    <property type="match status" value="1"/>
</dbReference>
<dbReference type="InterPro" id="IPR041664">
    <property type="entry name" value="AAA_16"/>
</dbReference>
<evidence type="ECO:0000256" key="2">
    <source>
        <dbReference type="ARBA" id="ARBA00022840"/>
    </source>
</evidence>
<evidence type="ECO:0000313" key="5">
    <source>
        <dbReference type="Proteomes" id="UP001428290"/>
    </source>
</evidence>
<keyword evidence="1" id="KW-0547">Nucleotide-binding</keyword>
<dbReference type="InterPro" id="IPR019734">
    <property type="entry name" value="TPR_rpt"/>
</dbReference>
<accession>A0ABP9WYF5</accession>
<protein>
    <recommendedName>
        <fullName evidence="3">Guanylate cyclase domain-containing protein</fullName>
    </recommendedName>
</protein>
<dbReference type="SUPFAM" id="SSF55073">
    <property type="entry name" value="Nucleotide cyclase"/>
    <property type="match status" value="1"/>
</dbReference>
<organism evidence="4 5">
    <name type="scientific">Herpetosiphon gulosus</name>
    <dbReference type="NCBI Taxonomy" id="1973496"/>
    <lineage>
        <taxon>Bacteria</taxon>
        <taxon>Bacillati</taxon>
        <taxon>Chloroflexota</taxon>
        <taxon>Chloroflexia</taxon>
        <taxon>Herpetosiphonales</taxon>
        <taxon>Herpetosiphonaceae</taxon>
        <taxon>Herpetosiphon</taxon>
    </lineage>
</organism>
<dbReference type="RefSeq" id="WP_345721778.1">
    <property type="nucleotide sequence ID" value="NZ_BAABRU010000006.1"/>
</dbReference>
<dbReference type="SUPFAM" id="SSF52540">
    <property type="entry name" value="P-loop containing nucleoside triphosphate hydrolases"/>
    <property type="match status" value="1"/>
</dbReference>
<dbReference type="SMART" id="SM00044">
    <property type="entry name" value="CYCc"/>
    <property type="match status" value="1"/>
</dbReference>
<dbReference type="Gene3D" id="1.25.40.10">
    <property type="entry name" value="Tetratricopeptide repeat domain"/>
    <property type="match status" value="3"/>
</dbReference>
<comment type="caution">
    <text evidence="4">The sequence shown here is derived from an EMBL/GenBank/DDBJ whole genome shotgun (WGS) entry which is preliminary data.</text>
</comment>
<dbReference type="Pfam" id="PF13191">
    <property type="entry name" value="AAA_16"/>
    <property type="match status" value="1"/>
</dbReference>
<dbReference type="InterPro" id="IPR001054">
    <property type="entry name" value="A/G_cyclase"/>
</dbReference>
<gene>
    <name evidence="4" type="ORF">Hgul01_01962</name>
</gene>
<dbReference type="CDD" id="cd07302">
    <property type="entry name" value="CHD"/>
    <property type="match status" value="1"/>
</dbReference>
<sequence>MQCTECLNLNPASARFCSQCGRMLADAPLPRSERRRVTVMFADLVGFSSIAEQMDAEAVHRLINACFDRLVPIIEHYGGVVDKFIGDAIMAIFGAPLAHEDDPIRAVHAASAMLDAIAELSQQEGLALGLHIGINTGVVIAGGIGSLGRQHYSVIGDAVNLAARLQDLASNGEILVGPETQRMTAHVFDFAALGEKAIKGRSEQVAVFKLRGLNPRPSSGRGIKGLQSPMVGRSNELDSLLAVTDNLANQRGRVVMAVGEAGIGKSRLLTEWRNQSLEQLPQVVWYEARCLSYTQESAYALLRDLVRSLIGVSLNDGEDEMAAALHQIATALLADQADQVIPALSHLLLLPASRRFDELSPQALQALYITAVRRLVLAQGQHTPVIWSIEDIHWADEASVDVLQSLLQLHNDIPLVILATSRPDREVVGWRLVEAARDSKGLELNLAPLSLANGRELIANLLHFDGLPEHLRTAILNKADGNPFFVEEVIRTLIDREAIMHDGNSWVALEAINQIELPDSVHGLLAARIDRLPSELRQFLHIAAVIGRRFAIRVVAEVIGSTAEKLTNSIDLLVDRELLRRDRTNPNGYLRFRHALVHEVVYSTTLQTERRRLHGVVGETLETLYPSRREELASALANHFLYAEHPKAFEYALLAGDVAYRQYALREAIRHYERAHELSHQYELPLGVVRGLYLNYARATELVGETKQALDLYDHVLERCDSEHDTESLTMVLIERARLLMLPSLHRDLDRSRSDTMRALELATQQGDRQSEARCYWLLALIEGHLSRFTDAEPWGEKALSLARELGMRELQAYCLNDFHRVAINRGQHELAEQMLREAIELWRSLNNLPMLADSLSGMADFYYSRRDLEQAVRYAREAERLSVMIGNAWNLGFSRSVLGGIALETGDIQQALHMFQSSIEQSSISGPIMLNMYSRTELLRLYRMLGDYASALVVLDAAEAYLEQINDEALATLRQLTAALRLLISIEQTQPEPAAMAEAIRQVLAFDLGDQQVIAGIMLRVAHIELSLKLGEYAHGERLLEQVVEQLSSLWFGTSLVVNYRARLAAAQGKIVEALQLSEGLINEQPAGDIHEVWRFHAWRAEWLETQGQPDQALTERQQAQRLIRHISSNILRDELRDHFLGMPLVQATLQEPSSSFII</sequence>
<reference evidence="4 5" key="1">
    <citation type="submission" date="2024-02" db="EMBL/GenBank/DDBJ databases">
        <title>Herpetosiphon gulosus NBRC 112829.</title>
        <authorList>
            <person name="Ichikawa N."/>
            <person name="Katano-Makiyama Y."/>
            <person name="Hidaka K."/>
        </authorList>
    </citation>
    <scope>NUCLEOTIDE SEQUENCE [LARGE SCALE GENOMIC DNA]</scope>
    <source>
        <strain evidence="4 5">NBRC 112829</strain>
    </source>
</reference>
<name>A0ABP9WYF5_9CHLR</name>
<keyword evidence="5" id="KW-1185">Reference proteome</keyword>
<dbReference type="Pfam" id="PF00211">
    <property type="entry name" value="Guanylate_cyc"/>
    <property type="match status" value="1"/>
</dbReference>
<keyword evidence="2" id="KW-0067">ATP-binding</keyword>
<dbReference type="Gene3D" id="3.30.70.1230">
    <property type="entry name" value="Nucleotide cyclase"/>
    <property type="match status" value="1"/>
</dbReference>
<dbReference type="Gene3D" id="3.40.50.300">
    <property type="entry name" value="P-loop containing nucleotide triphosphate hydrolases"/>
    <property type="match status" value="1"/>
</dbReference>
<dbReference type="InterPro" id="IPR011990">
    <property type="entry name" value="TPR-like_helical_dom_sf"/>
</dbReference>
<dbReference type="InterPro" id="IPR029787">
    <property type="entry name" value="Nucleotide_cyclase"/>
</dbReference>
<evidence type="ECO:0000256" key="1">
    <source>
        <dbReference type="ARBA" id="ARBA00022741"/>
    </source>
</evidence>
<evidence type="ECO:0000259" key="3">
    <source>
        <dbReference type="PROSITE" id="PS50125"/>
    </source>
</evidence>
<dbReference type="PANTHER" id="PTHR16305">
    <property type="entry name" value="TESTICULAR SOLUBLE ADENYLYL CYCLASE"/>
    <property type="match status" value="1"/>
</dbReference>
<proteinExistence type="predicted"/>
<dbReference type="Proteomes" id="UP001428290">
    <property type="component" value="Unassembled WGS sequence"/>
</dbReference>
<dbReference type="SUPFAM" id="SSF48452">
    <property type="entry name" value="TPR-like"/>
    <property type="match status" value="2"/>
</dbReference>
<dbReference type="InterPro" id="IPR027417">
    <property type="entry name" value="P-loop_NTPase"/>
</dbReference>
<dbReference type="SMART" id="SM00028">
    <property type="entry name" value="TPR"/>
    <property type="match status" value="6"/>
</dbReference>